<dbReference type="InterPro" id="IPR027471">
    <property type="entry name" value="YbeD-like_sf"/>
</dbReference>
<evidence type="ECO:0000256" key="1">
    <source>
        <dbReference type="ARBA" id="ARBA00008460"/>
    </source>
</evidence>
<gene>
    <name evidence="2" type="ORF">FAZ21_12205</name>
</gene>
<dbReference type="EMBL" id="SUMF01000013">
    <property type="protein sequence ID" value="TJZ72975.1"/>
    <property type="molecule type" value="Genomic_DNA"/>
</dbReference>
<keyword evidence="3" id="KW-1185">Reference proteome</keyword>
<accession>A0A4U0PWQ5</accession>
<dbReference type="Gene3D" id="3.30.70.260">
    <property type="match status" value="1"/>
</dbReference>
<dbReference type="AlphaFoldDB" id="A0A4U0PWQ5"/>
<dbReference type="PANTHER" id="PTHR38036">
    <property type="entry name" value="UPF0250 PROTEIN YBED"/>
    <property type="match status" value="1"/>
</dbReference>
<proteinExistence type="inferred from homology"/>
<dbReference type="Proteomes" id="UP000310016">
    <property type="component" value="Unassembled WGS sequence"/>
</dbReference>
<evidence type="ECO:0000313" key="3">
    <source>
        <dbReference type="Proteomes" id="UP000310016"/>
    </source>
</evidence>
<reference evidence="2 3" key="1">
    <citation type="submission" date="2019-04" db="EMBL/GenBank/DDBJ databases">
        <title>Chitiniphilus eburnea sp. nov., a novel chitinolytic bacterium isolated from aquaculture sludge.</title>
        <authorList>
            <person name="Sheng M."/>
        </authorList>
    </citation>
    <scope>NUCLEOTIDE SEQUENCE [LARGE SCALE GENOMIC DNA]</scope>
    <source>
        <strain evidence="2 3">HX-2-15</strain>
    </source>
</reference>
<comment type="similarity">
    <text evidence="1">Belongs to the UPF0250 family.</text>
</comment>
<dbReference type="Pfam" id="PF04359">
    <property type="entry name" value="DUF493"/>
    <property type="match status" value="1"/>
</dbReference>
<protein>
    <submittedName>
        <fullName evidence="2">DUF493 family protein</fullName>
    </submittedName>
</protein>
<evidence type="ECO:0000313" key="2">
    <source>
        <dbReference type="EMBL" id="TJZ72975.1"/>
    </source>
</evidence>
<comment type="caution">
    <text evidence="2">The sequence shown here is derived from an EMBL/GenBank/DDBJ whole genome shotgun (WGS) entry which is preliminary data.</text>
</comment>
<dbReference type="RefSeq" id="WP_136773720.1">
    <property type="nucleotide sequence ID" value="NZ_CP156074.1"/>
</dbReference>
<dbReference type="SUPFAM" id="SSF117991">
    <property type="entry name" value="YbeD/HP0495-like"/>
    <property type="match status" value="1"/>
</dbReference>
<dbReference type="GO" id="GO:0005829">
    <property type="term" value="C:cytosol"/>
    <property type="evidence" value="ECO:0007669"/>
    <property type="project" value="TreeGrafter"/>
</dbReference>
<dbReference type="PANTHER" id="PTHR38036:SF1">
    <property type="entry name" value="UPF0250 PROTEIN YBED"/>
    <property type="match status" value="1"/>
</dbReference>
<dbReference type="OrthoDB" id="9793424at2"/>
<dbReference type="InterPro" id="IPR007454">
    <property type="entry name" value="UPF0250_YbeD-like"/>
</dbReference>
<sequence>MSTQFQDIPSQKLEDLVTFPALIPVKAVSHKNTDQAEFHAALVDLTALHVPGFHAGLVTIRTSSAGNYFAATLSITFDSVDQVHALDTALRGHPLVRMVL</sequence>
<organism evidence="2 3">
    <name type="scientific">Chitiniphilus eburneus</name>
    <dbReference type="NCBI Taxonomy" id="2571148"/>
    <lineage>
        <taxon>Bacteria</taxon>
        <taxon>Pseudomonadati</taxon>
        <taxon>Pseudomonadota</taxon>
        <taxon>Betaproteobacteria</taxon>
        <taxon>Neisseriales</taxon>
        <taxon>Chitinibacteraceae</taxon>
        <taxon>Chitiniphilus</taxon>
    </lineage>
</organism>
<name>A0A4U0PWQ5_9NEIS</name>